<protein>
    <recommendedName>
        <fullName evidence="6">Calpain catalytic domain-containing protein</fullName>
    </recommendedName>
</protein>
<dbReference type="InterPro" id="IPR038765">
    <property type="entry name" value="Papain-like_cys_pep_sf"/>
</dbReference>
<dbReference type="InterPro" id="IPR001300">
    <property type="entry name" value="Peptidase_C2_calpain_cat"/>
</dbReference>
<keyword evidence="2" id="KW-0645">Protease</keyword>
<evidence type="ECO:0000259" key="6">
    <source>
        <dbReference type="PROSITE" id="PS50203"/>
    </source>
</evidence>
<evidence type="ECO:0000256" key="1">
    <source>
        <dbReference type="ARBA" id="ARBA00007623"/>
    </source>
</evidence>
<dbReference type="PRINTS" id="PR00704">
    <property type="entry name" value="CALPAIN"/>
</dbReference>
<dbReference type="EMBL" id="JABSTR010000005">
    <property type="protein sequence ID" value="KAH9372243.1"/>
    <property type="molecule type" value="Genomic_DNA"/>
</dbReference>
<proteinExistence type="inferred from homology"/>
<dbReference type="AlphaFoldDB" id="A0A9J6GAQ3"/>
<accession>A0A9J6GAQ3</accession>
<keyword evidence="8" id="KW-1185">Reference proteome</keyword>
<dbReference type="Proteomes" id="UP000821853">
    <property type="component" value="Chromosome 3"/>
</dbReference>
<sequence>MRSMASVFKTPATSAPSTWTPSLFFTRHTRAGIPCAPQSLLDQDGRRFWHSKECASILGTAARGVEGRPGRAGLGRPCRERELSAQPQLFAGDRVESDVCHDRPANAWFVTLCTVLANDPPLLAKVFPDHQQQEWREGTPHPGVFRFCFWLLGAWVEVLVDDRLPLTEKGLLYGCRSRTGSHFWAPLLEKAYAK</sequence>
<dbReference type="VEuPathDB" id="VectorBase:HLOH_049839"/>
<reference evidence="7 8" key="1">
    <citation type="journal article" date="2020" name="Cell">
        <title>Large-Scale Comparative Analyses of Tick Genomes Elucidate Their Genetic Diversity and Vector Capacities.</title>
        <authorList>
            <consortium name="Tick Genome and Microbiome Consortium (TIGMIC)"/>
            <person name="Jia N."/>
            <person name="Wang J."/>
            <person name="Shi W."/>
            <person name="Du L."/>
            <person name="Sun Y."/>
            <person name="Zhan W."/>
            <person name="Jiang J.F."/>
            <person name="Wang Q."/>
            <person name="Zhang B."/>
            <person name="Ji P."/>
            <person name="Bell-Sakyi L."/>
            <person name="Cui X.M."/>
            <person name="Yuan T.T."/>
            <person name="Jiang B.G."/>
            <person name="Yang W.F."/>
            <person name="Lam T.T."/>
            <person name="Chang Q.C."/>
            <person name="Ding S.J."/>
            <person name="Wang X.J."/>
            <person name="Zhu J.G."/>
            <person name="Ruan X.D."/>
            <person name="Zhao L."/>
            <person name="Wei J.T."/>
            <person name="Ye R.Z."/>
            <person name="Que T.C."/>
            <person name="Du C.H."/>
            <person name="Zhou Y.H."/>
            <person name="Cheng J.X."/>
            <person name="Dai P.F."/>
            <person name="Guo W.B."/>
            <person name="Han X.H."/>
            <person name="Huang E.J."/>
            <person name="Li L.F."/>
            <person name="Wei W."/>
            <person name="Gao Y.C."/>
            <person name="Liu J.Z."/>
            <person name="Shao H.Z."/>
            <person name="Wang X."/>
            <person name="Wang C.C."/>
            <person name="Yang T.C."/>
            <person name="Huo Q.B."/>
            <person name="Li W."/>
            <person name="Chen H.Y."/>
            <person name="Chen S.E."/>
            <person name="Zhou L.G."/>
            <person name="Ni X.B."/>
            <person name="Tian J.H."/>
            <person name="Sheng Y."/>
            <person name="Liu T."/>
            <person name="Pan Y.S."/>
            <person name="Xia L.Y."/>
            <person name="Li J."/>
            <person name="Zhao F."/>
            <person name="Cao W.C."/>
        </authorList>
    </citation>
    <scope>NUCLEOTIDE SEQUENCE [LARGE SCALE GENOMIC DNA]</scope>
    <source>
        <strain evidence="7">HaeL-2018</strain>
    </source>
</reference>
<name>A0A9J6GAQ3_HAELO</name>
<comment type="similarity">
    <text evidence="1">Belongs to the peptidase C2 family.</text>
</comment>
<feature type="domain" description="Calpain catalytic" evidence="6">
    <location>
        <begin position="79"/>
        <end position="194"/>
    </location>
</feature>
<evidence type="ECO:0000256" key="4">
    <source>
        <dbReference type="ARBA" id="ARBA00022807"/>
    </source>
</evidence>
<dbReference type="GO" id="GO:0006508">
    <property type="term" value="P:proteolysis"/>
    <property type="evidence" value="ECO:0007669"/>
    <property type="project" value="UniProtKB-KW"/>
</dbReference>
<dbReference type="GO" id="GO:0004198">
    <property type="term" value="F:calcium-dependent cysteine-type endopeptidase activity"/>
    <property type="evidence" value="ECO:0007669"/>
    <property type="project" value="InterPro"/>
</dbReference>
<organism evidence="7 8">
    <name type="scientific">Haemaphysalis longicornis</name>
    <name type="common">Bush tick</name>
    <dbReference type="NCBI Taxonomy" id="44386"/>
    <lineage>
        <taxon>Eukaryota</taxon>
        <taxon>Metazoa</taxon>
        <taxon>Ecdysozoa</taxon>
        <taxon>Arthropoda</taxon>
        <taxon>Chelicerata</taxon>
        <taxon>Arachnida</taxon>
        <taxon>Acari</taxon>
        <taxon>Parasitiformes</taxon>
        <taxon>Ixodida</taxon>
        <taxon>Ixodoidea</taxon>
        <taxon>Ixodidae</taxon>
        <taxon>Haemaphysalinae</taxon>
        <taxon>Haemaphysalis</taxon>
    </lineage>
</organism>
<comment type="caution">
    <text evidence="5">Lacks conserved residue(s) required for the propagation of feature annotation.</text>
</comment>
<evidence type="ECO:0000313" key="7">
    <source>
        <dbReference type="EMBL" id="KAH9372243.1"/>
    </source>
</evidence>
<evidence type="ECO:0000256" key="5">
    <source>
        <dbReference type="PROSITE-ProRule" id="PRU00239"/>
    </source>
</evidence>
<keyword evidence="4" id="KW-0788">Thiol protease</keyword>
<dbReference type="SUPFAM" id="SSF54001">
    <property type="entry name" value="Cysteine proteinases"/>
    <property type="match status" value="1"/>
</dbReference>
<dbReference type="Pfam" id="PF00648">
    <property type="entry name" value="Peptidase_C2"/>
    <property type="match status" value="1"/>
</dbReference>
<dbReference type="GO" id="GO:0005737">
    <property type="term" value="C:cytoplasm"/>
    <property type="evidence" value="ECO:0007669"/>
    <property type="project" value="TreeGrafter"/>
</dbReference>
<dbReference type="PANTHER" id="PTHR10183:SF379">
    <property type="entry name" value="CALPAIN-5"/>
    <property type="match status" value="1"/>
</dbReference>
<evidence type="ECO:0000313" key="8">
    <source>
        <dbReference type="Proteomes" id="UP000821853"/>
    </source>
</evidence>
<comment type="caution">
    <text evidence="7">The sequence shown here is derived from an EMBL/GenBank/DDBJ whole genome shotgun (WGS) entry which is preliminary data.</text>
</comment>
<dbReference type="OrthoDB" id="424753at2759"/>
<evidence type="ECO:0000256" key="2">
    <source>
        <dbReference type="ARBA" id="ARBA00022670"/>
    </source>
</evidence>
<dbReference type="InterPro" id="IPR022684">
    <property type="entry name" value="Calpain_cysteine_protease"/>
</dbReference>
<gene>
    <name evidence="7" type="ORF">HPB48_003450</name>
</gene>
<dbReference type="PROSITE" id="PS50203">
    <property type="entry name" value="CALPAIN_CAT"/>
    <property type="match status" value="1"/>
</dbReference>
<evidence type="ECO:0000256" key="3">
    <source>
        <dbReference type="ARBA" id="ARBA00022801"/>
    </source>
</evidence>
<keyword evidence="3" id="KW-0378">Hydrolase</keyword>
<dbReference type="PANTHER" id="PTHR10183">
    <property type="entry name" value="CALPAIN"/>
    <property type="match status" value="1"/>
</dbReference>